<evidence type="ECO:0000256" key="1">
    <source>
        <dbReference type="ARBA" id="ARBA00005850"/>
    </source>
</evidence>
<evidence type="ECO:0000256" key="4">
    <source>
        <dbReference type="HAMAP-Rule" id="MF_00271"/>
    </source>
</evidence>
<dbReference type="PANTHER" id="PTHR11671">
    <property type="entry name" value="V-TYPE ATP SYNTHASE SUBUNIT D"/>
    <property type="match status" value="1"/>
</dbReference>
<evidence type="ECO:0000313" key="6">
    <source>
        <dbReference type="Proteomes" id="UP001651880"/>
    </source>
</evidence>
<comment type="function">
    <text evidence="4">Produces ATP from ADP in the presence of a proton gradient across the membrane.</text>
</comment>
<keyword evidence="3 4" id="KW-0406">Ion transport</keyword>
<keyword evidence="4" id="KW-0066">ATP synthesis</keyword>
<dbReference type="Gene3D" id="1.10.287.3240">
    <property type="match status" value="1"/>
</dbReference>
<dbReference type="RefSeq" id="WP_255226734.1">
    <property type="nucleotide sequence ID" value="NZ_JAJEKE010000004.1"/>
</dbReference>
<dbReference type="HAMAP" id="MF_00271">
    <property type="entry name" value="ATP_synth_D_arch"/>
    <property type="match status" value="1"/>
</dbReference>
<keyword evidence="6" id="KW-1185">Reference proteome</keyword>
<evidence type="ECO:0000313" key="5">
    <source>
        <dbReference type="EMBL" id="MCQ1529214.1"/>
    </source>
</evidence>
<evidence type="ECO:0000256" key="3">
    <source>
        <dbReference type="ARBA" id="ARBA00023065"/>
    </source>
</evidence>
<accession>A0ABT1ND79</accession>
<protein>
    <recommendedName>
        <fullName evidence="4">V-type ATP synthase subunit D</fullName>
    </recommendedName>
    <alternativeName>
        <fullName evidence="4">V-ATPase subunit D</fullName>
    </alternativeName>
</protein>
<dbReference type="NCBIfam" id="TIGR00309">
    <property type="entry name" value="V_ATPase_subD"/>
    <property type="match status" value="1"/>
</dbReference>
<dbReference type="InterPro" id="IPR002699">
    <property type="entry name" value="V_ATPase_D"/>
</dbReference>
<comment type="caution">
    <text evidence="5">The sequence shown here is derived from an EMBL/GenBank/DDBJ whole genome shotgun (WGS) entry which is preliminary data.</text>
</comment>
<organism evidence="5 6">
    <name type="scientific">Lutispora saccharofermentans</name>
    <dbReference type="NCBI Taxonomy" id="3024236"/>
    <lineage>
        <taxon>Bacteria</taxon>
        <taxon>Bacillati</taxon>
        <taxon>Bacillota</taxon>
        <taxon>Clostridia</taxon>
        <taxon>Lutisporales</taxon>
        <taxon>Lutisporaceae</taxon>
        <taxon>Lutispora</taxon>
    </lineage>
</organism>
<name>A0ABT1ND79_9FIRM</name>
<proteinExistence type="inferred from homology"/>
<dbReference type="Proteomes" id="UP001651880">
    <property type="component" value="Unassembled WGS sequence"/>
</dbReference>
<evidence type="ECO:0000256" key="2">
    <source>
        <dbReference type="ARBA" id="ARBA00022448"/>
    </source>
</evidence>
<comment type="similarity">
    <text evidence="1 4">Belongs to the V-ATPase D subunit family.</text>
</comment>
<keyword evidence="2 4" id="KW-0813">Transport</keyword>
<gene>
    <name evidence="4" type="primary">atpD</name>
    <name evidence="5" type="ORF">LJD61_06575</name>
</gene>
<dbReference type="EMBL" id="JAJEKE010000004">
    <property type="protein sequence ID" value="MCQ1529214.1"/>
    <property type="molecule type" value="Genomic_DNA"/>
</dbReference>
<keyword evidence="4" id="KW-0375">Hydrogen ion transport</keyword>
<dbReference type="Pfam" id="PF01813">
    <property type="entry name" value="ATP-synt_D"/>
    <property type="match status" value="1"/>
</dbReference>
<reference evidence="5 6" key="1">
    <citation type="submission" date="2021-10" db="EMBL/GenBank/DDBJ databases">
        <title>Lutispora strain m25 sp. nov., a thermophilic, non-spore-forming bacterium isolated from a lab-scale methanogenic bioreactor digesting anaerobic sludge.</title>
        <authorList>
            <person name="El Houari A."/>
            <person name="Mcdonald J."/>
        </authorList>
    </citation>
    <scope>NUCLEOTIDE SEQUENCE [LARGE SCALE GENOMIC DNA]</scope>
    <source>
        <strain evidence="6">m25</strain>
    </source>
</reference>
<sequence>MESNIAFTKSNLMAAQYSLELSLKGFELLDKKRNVLVMNMMGFIDRAEEIQQKMGEIFKEAYEALQVANITMGISSIGEIAQSIPETAGFDIITRSIMGVEIPEVKFERKSLNHFYSFYHTNSALDVALKKFQELKYLIYELSEVEDSVYKLAMEVKRTTKRANALQNIQIPKYKEIVKVISEVLEEKEREEFFRLKVVKKKKDQTL</sequence>